<evidence type="ECO:0000313" key="8">
    <source>
        <dbReference type="EMBL" id="KAK9891189.1"/>
    </source>
</evidence>
<dbReference type="CDD" id="cd02872">
    <property type="entry name" value="GH18_chitolectin_chitotriosidase"/>
    <property type="match status" value="1"/>
</dbReference>
<evidence type="ECO:0000313" key="9">
    <source>
        <dbReference type="Proteomes" id="UP001431783"/>
    </source>
</evidence>
<dbReference type="AlphaFoldDB" id="A0AAW1VD70"/>
<accession>A0AAW1VD70</accession>
<comment type="caution">
    <text evidence="8">The sequence shown here is derived from an EMBL/GenBank/DDBJ whole genome shotgun (WGS) entry which is preliminary data.</text>
</comment>
<dbReference type="GO" id="GO:0005975">
    <property type="term" value="P:carbohydrate metabolic process"/>
    <property type="evidence" value="ECO:0007669"/>
    <property type="project" value="InterPro"/>
</dbReference>
<keyword evidence="1 4" id="KW-0378">Hydrolase</keyword>
<evidence type="ECO:0000256" key="1">
    <source>
        <dbReference type="ARBA" id="ARBA00022801"/>
    </source>
</evidence>
<keyword evidence="3 4" id="KW-0326">Glycosidase</keyword>
<evidence type="ECO:0000256" key="3">
    <source>
        <dbReference type="ARBA" id="ARBA00023295"/>
    </source>
</evidence>
<organism evidence="8 9">
    <name type="scientific">Henosepilachna vigintioctopunctata</name>
    <dbReference type="NCBI Taxonomy" id="420089"/>
    <lineage>
        <taxon>Eukaryota</taxon>
        <taxon>Metazoa</taxon>
        <taxon>Ecdysozoa</taxon>
        <taxon>Arthropoda</taxon>
        <taxon>Hexapoda</taxon>
        <taxon>Insecta</taxon>
        <taxon>Pterygota</taxon>
        <taxon>Neoptera</taxon>
        <taxon>Endopterygota</taxon>
        <taxon>Coleoptera</taxon>
        <taxon>Polyphaga</taxon>
        <taxon>Cucujiformia</taxon>
        <taxon>Coccinelloidea</taxon>
        <taxon>Coccinellidae</taxon>
        <taxon>Epilachninae</taxon>
        <taxon>Epilachnini</taxon>
        <taxon>Henosepilachna</taxon>
    </lineage>
</organism>
<dbReference type="EMBL" id="JARQZJ010000127">
    <property type="protein sequence ID" value="KAK9891189.1"/>
    <property type="molecule type" value="Genomic_DNA"/>
</dbReference>
<proteinExistence type="inferred from homology"/>
<dbReference type="GO" id="GO:0006032">
    <property type="term" value="P:chitin catabolic process"/>
    <property type="evidence" value="ECO:0007669"/>
    <property type="project" value="TreeGrafter"/>
</dbReference>
<feature type="domain" description="GH18" evidence="7">
    <location>
        <begin position="24"/>
        <end position="387"/>
    </location>
</feature>
<dbReference type="PANTHER" id="PTHR11177">
    <property type="entry name" value="CHITINASE"/>
    <property type="match status" value="1"/>
</dbReference>
<dbReference type="GO" id="GO:0008061">
    <property type="term" value="F:chitin binding"/>
    <property type="evidence" value="ECO:0007669"/>
    <property type="project" value="InterPro"/>
</dbReference>
<dbReference type="InterPro" id="IPR017853">
    <property type="entry name" value="GH"/>
</dbReference>
<dbReference type="GO" id="GO:0004568">
    <property type="term" value="F:chitinase activity"/>
    <property type="evidence" value="ECO:0007669"/>
    <property type="project" value="UniProtKB-ARBA"/>
</dbReference>
<evidence type="ECO:0000256" key="5">
    <source>
        <dbReference type="RuleBase" id="RU004453"/>
    </source>
</evidence>
<keyword evidence="2" id="KW-1015">Disulfide bond</keyword>
<evidence type="ECO:0000256" key="4">
    <source>
        <dbReference type="RuleBase" id="RU000489"/>
    </source>
</evidence>
<evidence type="ECO:0000256" key="2">
    <source>
        <dbReference type="ARBA" id="ARBA00023157"/>
    </source>
</evidence>
<dbReference type="InterPro" id="IPR011583">
    <property type="entry name" value="Chitinase_II/V-like_cat"/>
</dbReference>
<gene>
    <name evidence="8" type="ORF">WA026_013505</name>
</gene>
<dbReference type="InterPro" id="IPR001223">
    <property type="entry name" value="Glyco_hydro18_cat"/>
</dbReference>
<evidence type="ECO:0000256" key="6">
    <source>
        <dbReference type="SAM" id="SignalP"/>
    </source>
</evidence>
<dbReference type="SUPFAM" id="SSF51445">
    <property type="entry name" value="(Trans)glycosidases"/>
    <property type="match status" value="1"/>
</dbReference>
<feature type="chain" id="PRO_5043957307" description="GH18 domain-containing protein" evidence="6">
    <location>
        <begin position="24"/>
        <end position="388"/>
    </location>
</feature>
<dbReference type="Pfam" id="PF00704">
    <property type="entry name" value="Glyco_hydro_18"/>
    <property type="match status" value="1"/>
</dbReference>
<dbReference type="FunFam" id="3.10.50.10:FF:000001">
    <property type="entry name" value="Chitinase 3-like 1"/>
    <property type="match status" value="1"/>
</dbReference>
<dbReference type="Proteomes" id="UP001431783">
    <property type="component" value="Unassembled WGS sequence"/>
</dbReference>
<dbReference type="InterPro" id="IPR050314">
    <property type="entry name" value="Glycosyl_Hydrlase_18"/>
</dbReference>
<keyword evidence="6" id="KW-0732">Signal</keyword>
<dbReference type="SUPFAM" id="SSF54556">
    <property type="entry name" value="Chitinase insertion domain"/>
    <property type="match status" value="1"/>
</dbReference>
<dbReference type="Gene3D" id="3.20.20.80">
    <property type="entry name" value="Glycosidases"/>
    <property type="match status" value="1"/>
</dbReference>
<reference evidence="8 9" key="1">
    <citation type="submission" date="2023-03" db="EMBL/GenBank/DDBJ databases">
        <title>Genome insight into feeding habits of ladybird beetles.</title>
        <authorList>
            <person name="Li H.-S."/>
            <person name="Huang Y.-H."/>
            <person name="Pang H."/>
        </authorList>
    </citation>
    <scope>NUCLEOTIDE SEQUENCE [LARGE SCALE GENOMIC DNA]</scope>
    <source>
        <strain evidence="8">SYSU_2023b</strain>
        <tissue evidence="8">Whole body</tissue>
    </source>
</reference>
<feature type="signal peptide" evidence="6">
    <location>
        <begin position="1"/>
        <end position="23"/>
    </location>
</feature>
<evidence type="ECO:0000259" key="7">
    <source>
        <dbReference type="PROSITE" id="PS51910"/>
    </source>
</evidence>
<dbReference type="SMART" id="SM00636">
    <property type="entry name" value="Glyco_18"/>
    <property type="match status" value="1"/>
</dbReference>
<dbReference type="GO" id="GO:0005576">
    <property type="term" value="C:extracellular region"/>
    <property type="evidence" value="ECO:0007669"/>
    <property type="project" value="TreeGrafter"/>
</dbReference>
<comment type="similarity">
    <text evidence="5">Belongs to the glycosyl hydrolase 18 family.</text>
</comment>
<dbReference type="Gene3D" id="3.10.50.10">
    <property type="match status" value="1"/>
</dbReference>
<dbReference type="PANTHER" id="PTHR11177:SF360">
    <property type="entry name" value="CHITINASE 4-RELATED"/>
    <property type="match status" value="1"/>
</dbReference>
<dbReference type="PROSITE" id="PS01095">
    <property type="entry name" value="GH18_1"/>
    <property type="match status" value="1"/>
</dbReference>
<dbReference type="InterPro" id="IPR001579">
    <property type="entry name" value="Glyco_hydro_18_chit_AS"/>
</dbReference>
<keyword evidence="9" id="KW-1185">Reference proteome</keyword>
<name>A0AAW1VD70_9CUCU</name>
<sequence>MWWKFKLFFAILVLSEIVHLASSVNVVCYFSSWTTYRPGNGKYNAANLPADLCTHVLYAFVGIDYQGNLVILDDWEAEGLKELQHLQEKKNENPKLKVMVSMGGWNEGSEKYSHVVSNSSLRKNLIDSILVFLNKFKFDGFDLDWEYPNQRGGSPEDVENLTLLLKELKEAFKPKNYTLSIAASGGVESASVSYNISAVGKIVDFINVMTFDYHGNWDSYVGHSSPLYPSHLDTGSNRLLNVNSGIEYWIQQGAPLSKIYISLASYGRCFTLANANNSSLYAPTQGPCRPGPYTREAGTVGYNEICELYSDYKRIWDDEQKVPHKIKDNQWIGYDDIESIKLKTEYAKSLGLQGFMVWSLDTDDFLGICGSGKYPLINSAKTAWNDIL</sequence>
<dbReference type="InterPro" id="IPR029070">
    <property type="entry name" value="Chitinase_insertion_sf"/>
</dbReference>
<dbReference type="PROSITE" id="PS51910">
    <property type="entry name" value="GH18_2"/>
    <property type="match status" value="1"/>
</dbReference>
<protein>
    <recommendedName>
        <fullName evidence="7">GH18 domain-containing protein</fullName>
    </recommendedName>
</protein>